<dbReference type="Pfam" id="PF00063">
    <property type="entry name" value="Myosin_head"/>
    <property type="match status" value="1"/>
</dbReference>
<dbReference type="PRINTS" id="PR00193">
    <property type="entry name" value="MYOSINHEAVY"/>
</dbReference>
<evidence type="ECO:0000256" key="1">
    <source>
        <dbReference type="ARBA" id="ARBA00022741"/>
    </source>
</evidence>
<keyword evidence="9" id="KW-1185">Reference proteome</keyword>
<dbReference type="GO" id="GO:0005524">
    <property type="term" value="F:ATP binding"/>
    <property type="evidence" value="ECO:0007669"/>
    <property type="project" value="UniProtKB-UniRule"/>
</dbReference>
<comment type="similarity">
    <text evidence="6">Belongs to the TRAFAC class myosin-kinesin ATPase superfamily. Myosin family.</text>
</comment>
<evidence type="ECO:0000256" key="3">
    <source>
        <dbReference type="ARBA" id="ARBA00023123"/>
    </source>
</evidence>
<sequence length="253" mass="28289">MMSCHGSGEDLLEFLLYMAAAAHLDPELVWIDGVVLNINGEEAEIQTSNEKKVVSRLSKLHPKDTDAPTDGVDDMTKLAYLHEPGVLYNLETRYKINEIYTYTGNILIAINPFQNLPHLYDAGAMKRYKGEKMGNLSPHVFAIAESAYRAMINEAKSNSILVSGESGAGKTETTKMLMLYLAYLGGHTASEGRTVEQQVLEVRRLSNSGLWLLLLLHVWLWLIPRPIVYTCMLAVGQSKNQIVMPEKHIIEDI</sequence>
<evidence type="ECO:0000313" key="8">
    <source>
        <dbReference type="EMBL" id="GAU51803.1"/>
    </source>
</evidence>
<dbReference type="InterPro" id="IPR036961">
    <property type="entry name" value="Kinesin_motor_dom_sf"/>
</dbReference>
<dbReference type="PANTHER" id="PTHR13140">
    <property type="entry name" value="MYOSIN"/>
    <property type="match status" value="1"/>
</dbReference>
<keyword evidence="5 6" id="KW-0009">Actin-binding</keyword>
<organism evidence="8 9">
    <name type="scientific">Trifolium subterraneum</name>
    <name type="common">Subterranean clover</name>
    <dbReference type="NCBI Taxonomy" id="3900"/>
    <lineage>
        <taxon>Eukaryota</taxon>
        <taxon>Viridiplantae</taxon>
        <taxon>Streptophyta</taxon>
        <taxon>Embryophyta</taxon>
        <taxon>Tracheophyta</taxon>
        <taxon>Spermatophyta</taxon>
        <taxon>Magnoliopsida</taxon>
        <taxon>eudicotyledons</taxon>
        <taxon>Gunneridae</taxon>
        <taxon>Pentapetalae</taxon>
        <taxon>rosids</taxon>
        <taxon>fabids</taxon>
        <taxon>Fabales</taxon>
        <taxon>Fabaceae</taxon>
        <taxon>Papilionoideae</taxon>
        <taxon>50 kb inversion clade</taxon>
        <taxon>NPAAA clade</taxon>
        <taxon>Hologalegina</taxon>
        <taxon>IRL clade</taxon>
        <taxon>Trifolieae</taxon>
        <taxon>Trifolium</taxon>
    </lineage>
</organism>
<dbReference type="Proteomes" id="UP000242715">
    <property type="component" value="Unassembled WGS sequence"/>
</dbReference>
<keyword evidence="3 6" id="KW-0518">Myosin</keyword>
<dbReference type="AlphaFoldDB" id="A0A2Z6P9Y3"/>
<reference evidence="9" key="1">
    <citation type="journal article" date="2017" name="Front. Plant Sci.">
        <title>Climate Clever Clovers: New Paradigm to Reduce the Environmental Footprint of Ruminants by Breeding Low Methanogenic Forages Utilizing Haplotype Variation.</title>
        <authorList>
            <person name="Kaur P."/>
            <person name="Appels R."/>
            <person name="Bayer P.E."/>
            <person name="Keeble-Gagnere G."/>
            <person name="Wang J."/>
            <person name="Hirakawa H."/>
            <person name="Shirasawa K."/>
            <person name="Vercoe P."/>
            <person name="Stefanova K."/>
            <person name="Durmic Z."/>
            <person name="Nichols P."/>
            <person name="Revell C."/>
            <person name="Isobe S.N."/>
            <person name="Edwards D."/>
            <person name="Erskine W."/>
        </authorList>
    </citation>
    <scope>NUCLEOTIDE SEQUENCE [LARGE SCALE GENOMIC DNA]</scope>
    <source>
        <strain evidence="9">cv. Daliak</strain>
    </source>
</reference>
<evidence type="ECO:0000256" key="2">
    <source>
        <dbReference type="ARBA" id="ARBA00022840"/>
    </source>
</evidence>
<dbReference type="SUPFAM" id="SSF52540">
    <property type="entry name" value="P-loop containing nucleoside triphosphate hydrolases"/>
    <property type="match status" value="1"/>
</dbReference>
<keyword evidence="1 6" id="KW-0547">Nucleotide-binding</keyword>
<feature type="binding site" evidence="6">
    <location>
        <begin position="164"/>
        <end position="171"/>
    </location>
    <ligand>
        <name>ATP</name>
        <dbReference type="ChEBI" id="CHEBI:30616"/>
    </ligand>
</feature>
<accession>A0A2Z6P9Y3</accession>
<dbReference type="InterPro" id="IPR027417">
    <property type="entry name" value="P-loop_NTPase"/>
</dbReference>
<evidence type="ECO:0000259" key="7">
    <source>
        <dbReference type="PROSITE" id="PS51456"/>
    </source>
</evidence>
<dbReference type="GO" id="GO:0005737">
    <property type="term" value="C:cytoplasm"/>
    <property type="evidence" value="ECO:0007669"/>
    <property type="project" value="TreeGrafter"/>
</dbReference>
<keyword evidence="2 6" id="KW-0067">ATP-binding</keyword>
<dbReference type="GO" id="GO:0051015">
    <property type="term" value="F:actin filament binding"/>
    <property type="evidence" value="ECO:0007669"/>
    <property type="project" value="TreeGrafter"/>
</dbReference>
<evidence type="ECO:0000256" key="4">
    <source>
        <dbReference type="ARBA" id="ARBA00023175"/>
    </source>
</evidence>
<name>A0A2Z6P9Y3_TRISU</name>
<dbReference type="OrthoDB" id="6108017at2759"/>
<dbReference type="EMBL" id="DF975587">
    <property type="protein sequence ID" value="GAU51803.1"/>
    <property type="molecule type" value="Genomic_DNA"/>
</dbReference>
<dbReference type="Gene3D" id="3.40.850.10">
    <property type="entry name" value="Kinesin motor domain"/>
    <property type="match status" value="1"/>
</dbReference>
<dbReference type="GO" id="GO:0016459">
    <property type="term" value="C:myosin complex"/>
    <property type="evidence" value="ECO:0007669"/>
    <property type="project" value="UniProtKB-KW"/>
</dbReference>
<gene>
    <name evidence="8" type="ORF">TSUD_415910</name>
</gene>
<dbReference type="PROSITE" id="PS51456">
    <property type="entry name" value="MYOSIN_MOTOR"/>
    <property type="match status" value="1"/>
</dbReference>
<proteinExistence type="inferred from homology"/>
<comment type="caution">
    <text evidence="6">Lacks conserved residue(s) required for the propagation of feature annotation.</text>
</comment>
<protein>
    <recommendedName>
        <fullName evidence="7">Myosin motor domain-containing protein</fullName>
    </recommendedName>
</protein>
<dbReference type="GO" id="GO:0000146">
    <property type="term" value="F:microfilament motor activity"/>
    <property type="evidence" value="ECO:0007669"/>
    <property type="project" value="TreeGrafter"/>
</dbReference>
<dbReference type="PANTHER" id="PTHR13140:SF766">
    <property type="entry name" value="MYOSIN MOTOR DOMAIN PROTEIN AND DIL DOMAIN PROTEIN"/>
    <property type="match status" value="1"/>
</dbReference>
<dbReference type="GO" id="GO:0007015">
    <property type="term" value="P:actin filament organization"/>
    <property type="evidence" value="ECO:0007669"/>
    <property type="project" value="TreeGrafter"/>
</dbReference>
<evidence type="ECO:0000256" key="5">
    <source>
        <dbReference type="ARBA" id="ARBA00023203"/>
    </source>
</evidence>
<dbReference type="SMART" id="SM00242">
    <property type="entry name" value="MYSc"/>
    <property type="match status" value="1"/>
</dbReference>
<keyword evidence="4 6" id="KW-0505">Motor protein</keyword>
<feature type="domain" description="Myosin motor" evidence="7">
    <location>
        <begin position="70"/>
        <end position="253"/>
    </location>
</feature>
<evidence type="ECO:0000256" key="6">
    <source>
        <dbReference type="PROSITE-ProRule" id="PRU00782"/>
    </source>
</evidence>
<dbReference type="InterPro" id="IPR001609">
    <property type="entry name" value="Myosin_head_motor_dom-like"/>
</dbReference>
<dbReference type="GO" id="GO:0016020">
    <property type="term" value="C:membrane"/>
    <property type="evidence" value="ECO:0007669"/>
    <property type="project" value="TreeGrafter"/>
</dbReference>
<dbReference type="GO" id="GO:0009860">
    <property type="term" value="P:pollen tube growth"/>
    <property type="evidence" value="ECO:0007669"/>
    <property type="project" value="TreeGrafter"/>
</dbReference>
<evidence type="ECO:0000313" key="9">
    <source>
        <dbReference type="Proteomes" id="UP000242715"/>
    </source>
</evidence>